<evidence type="ECO:0000313" key="4">
    <source>
        <dbReference type="Proteomes" id="UP000655287"/>
    </source>
</evidence>
<proteinExistence type="predicted"/>
<feature type="region of interest" description="Disordered" evidence="1">
    <location>
        <begin position="1"/>
        <end position="23"/>
    </location>
</feature>
<dbReference type="InterPro" id="IPR043917">
    <property type="entry name" value="DUF5753"/>
</dbReference>
<dbReference type="Gene3D" id="1.10.260.40">
    <property type="entry name" value="lambda repressor-like DNA-binding domains"/>
    <property type="match status" value="1"/>
</dbReference>
<evidence type="ECO:0000256" key="1">
    <source>
        <dbReference type="SAM" id="MobiDB-lite"/>
    </source>
</evidence>
<dbReference type="InterPro" id="IPR001387">
    <property type="entry name" value="Cro/C1-type_HTH"/>
</dbReference>
<evidence type="ECO:0000313" key="3">
    <source>
        <dbReference type="EMBL" id="GII81639.1"/>
    </source>
</evidence>
<reference evidence="3" key="1">
    <citation type="submission" date="2021-01" db="EMBL/GenBank/DDBJ databases">
        <title>Whole genome shotgun sequence of Sphaerisporangium rufum NBRC 109079.</title>
        <authorList>
            <person name="Komaki H."/>
            <person name="Tamura T."/>
        </authorList>
    </citation>
    <scope>NUCLEOTIDE SEQUENCE</scope>
    <source>
        <strain evidence="3">NBRC 109079</strain>
    </source>
</reference>
<evidence type="ECO:0000259" key="2">
    <source>
        <dbReference type="Pfam" id="PF19054"/>
    </source>
</evidence>
<dbReference type="EMBL" id="BOOU01000104">
    <property type="protein sequence ID" value="GII81639.1"/>
    <property type="molecule type" value="Genomic_DNA"/>
</dbReference>
<dbReference type="SUPFAM" id="SSF47413">
    <property type="entry name" value="lambda repressor-like DNA-binding domains"/>
    <property type="match status" value="1"/>
</dbReference>
<dbReference type="GO" id="GO:0003677">
    <property type="term" value="F:DNA binding"/>
    <property type="evidence" value="ECO:0007669"/>
    <property type="project" value="InterPro"/>
</dbReference>
<organism evidence="3 4">
    <name type="scientific">Sphaerisporangium rufum</name>
    <dbReference type="NCBI Taxonomy" id="1381558"/>
    <lineage>
        <taxon>Bacteria</taxon>
        <taxon>Bacillati</taxon>
        <taxon>Actinomycetota</taxon>
        <taxon>Actinomycetes</taxon>
        <taxon>Streptosporangiales</taxon>
        <taxon>Streptosporangiaceae</taxon>
        <taxon>Sphaerisporangium</taxon>
    </lineage>
</organism>
<protein>
    <submittedName>
        <fullName evidence="3">Transcriptional regulator</fullName>
    </submittedName>
</protein>
<feature type="compositionally biased region" description="Basic and acidic residues" evidence="1">
    <location>
        <begin position="1"/>
        <end position="21"/>
    </location>
</feature>
<dbReference type="Pfam" id="PF13560">
    <property type="entry name" value="HTH_31"/>
    <property type="match status" value="1"/>
</dbReference>
<sequence length="309" mass="34146">MDQARADRAAAEDDCRADHRRAGPTMPRMLVGAQLRRLREARHVTRAQAGYQIRASEAKICRIELGRTRVKPRDVTDLLTFYGVTDDAERDALLSLVAQAAVPGWWHAYADVLPPWFESYIGLEQAATVIRTWEVQFVPGLLQTEEYARAVAGLELGVTPGQVERRVELRMRRQRVLAGPDPVKLWAVVDEAALRRAVGGVATMRAQIEHLIEAARWPNVTIQIMPFRSGGHPAAGGPISILRLPGDVLPDVVYLEQLSGALYPDRPAEIEHYWSVLNSLSLAAGPPRATEAELRRILAELAAEPSGLP</sequence>
<dbReference type="Pfam" id="PF19054">
    <property type="entry name" value="DUF5753"/>
    <property type="match status" value="1"/>
</dbReference>
<dbReference type="Proteomes" id="UP000655287">
    <property type="component" value="Unassembled WGS sequence"/>
</dbReference>
<dbReference type="AlphaFoldDB" id="A0A919R8P5"/>
<dbReference type="InterPro" id="IPR010982">
    <property type="entry name" value="Lambda_DNA-bd_dom_sf"/>
</dbReference>
<dbReference type="RefSeq" id="WP_203994192.1">
    <property type="nucleotide sequence ID" value="NZ_BOOU01000104.1"/>
</dbReference>
<name>A0A919R8P5_9ACTN</name>
<feature type="domain" description="DUF5753" evidence="2">
    <location>
        <begin position="117"/>
        <end position="295"/>
    </location>
</feature>
<dbReference type="CDD" id="cd00093">
    <property type="entry name" value="HTH_XRE"/>
    <property type="match status" value="1"/>
</dbReference>
<comment type="caution">
    <text evidence="3">The sequence shown here is derived from an EMBL/GenBank/DDBJ whole genome shotgun (WGS) entry which is preliminary data.</text>
</comment>
<accession>A0A919R8P5</accession>
<keyword evidence="4" id="KW-1185">Reference proteome</keyword>
<gene>
    <name evidence="3" type="ORF">Sru01_66210</name>
</gene>